<dbReference type="Pfam" id="PF13181">
    <property type="entry name" value="TPR_8"/>
    <property type="match status" value="1"/>
</dbReference>
<dbReference type="SMART" id="SM00028">
    <property type="entry name" value="TPR"/>
    <property type="match status" value="2"/>
</dbReference>
<organism evidence="2 3">
    <name type="scientific">Staphylococcus simiae CCM 7213 = CCUG 51256</name>
    <dbReference type="NCBI Taxonomy" id="911238"/>
    <lineage>
        <taxon>Bacteria</taxon>
        <taxon>Bacillati</taxon>
        <taxon>Bacillota</taxon>
        <taxon>Bacilli</taxon>
        <taxon>Bacillales</taxon>
        <taxon>Staphylococcaceae</taxon>
        <taxon>Staphylococcus</taxon>
    </lineage>
</organism>
<keyword evidence="1" id="KW-0802">TPR repeat</keyword>
<evidence type="ECO:0000256" key="1">
    <source>
        <dbReference type="PROSITE-ProRule" id="PRU00339"/>
    </source>
</evidence>
<evidence type="ECO:0000313" key="2">
    <source>
        <dbReference type="EMBL" id="EHJ07143.1"/>
    </source>
</evidence>
<dbReference type="EMBL" id="AEUN01000497">
    <property type="protein sequence ID" value="EHJ07143.1"/>
    <property type="molecule type" value="Genomic_DNA"/>
</dbReference>
<dbReference type="RefSeq" id="WP_002464855.1">
    <property type="nucleotide sequence ID" value="NZ_AEUN01000497.1"/>
</dbReference>
<comment type="caution">
    <text evidence="2">The sequence shown here is derived from an EMBL/GenBank/DDBJ whole genome shotgun (WGS) entry which is preliminary data.</text>
</comment>
<feature type="repeat" description="TPR" evidence="1">
    <location>
        <begin position="15"/>
        <end position="48"/>
    </location>
</feature>
<keyword evidence="3" id="KW-1185">Reference proteome</keyword>
<dbReference type="PROSITE" id="PS50005">
    <property type="entry name" value="TPR"/>
    <property type="match status" value="1"/>
</dbReference>
<dbReference type="PATRIC" id="fig|911238.3.peg.1913"/>
<dbReference type="InterPro" id="IPR011990">
    <property type="entry name" value="TPR-like_helical_dom_sf"/>
</dbReference>
<name>G5JL05_9STAP</name>
<dbReference type="OrthoDB" id="2418389at2"/>
<dbReference type="AlphaFoldDB" id="G5JL05"/>
<reference evidence="2 3" key="1">
    <citation type="journal article" date="2012" name="BMC Genomics">
        <title>Comparative genomic analysis of the genus Staphylococcus including Staphylococcus aureus and its newly described sister species Staphylococcus simiae.</title>
        <authorList>
            <person name="Suzuki H."/>
            <person name="Lefebure T."/>
            <person name="Pavinski Bitar P."/>
            <person name="Stanhope M.J."/>
        </authorList>
    </citation>
    <scope>NUCLEOTIDE SEQUENCE [LARGE SCALE GENOMIC DNA]</scope>
    <source>
        <strain evidence="2 3">CCM 7213</strain>
    </source>
</reference>
<gene>
    <name evidence="2" type="ORF">SS7213T_10834</name>
</gene>
<proteinExistence type="predicted"/>
<dbReference type="Proteomes" id="UP000005413">
    <property type="component" value="Unassembled WGS sequence"/>
</dbReference>
<dbReference type="InterPro" id="IPR019734">
    <property type="entry name" value="TPR_rpt"/>
</dbReference>
<dbReference type="SUPFAM" id="SSF48452">
    <property type="entry name" value="TPR-like"/>
    <property type="match status" value="2"/>
</dbReference>
<accession>G5JL05</accession>
<dbReference type="Pfam" id="PF14559">
    <property type="entry name" value="TPR_19"/>
    <property type="match status" value="1"/>
</dbReference>
<dbReference type="Gene3D" id="1.25.40.10">
    <property type="entry name" value="Tetratricopeptide repeat domain"/>
    <property type="match status" value="2"/>
</dbReference>
<protein>
    <submittedName>
        <fullName evidence="2">TPR domain-containing protein</fullName>
    </submittedName>
</protein>
<evidence type="ECO:0000313" key="3">
    <source>
        <dbReference type="Proteomes" id="UP000005413"/>
    </source>
</evidence>
<sequence length="479" mass="57101">MAQQKNNIISMTFDDAFYRKMAAQKFRQRDYGKAAEYFNKVLELSPEDLDIQLDYAQCLLNIGQGRRAEHLFFDNIIQDRHLEDSYYELSQLNIELNEPNKAFLFGINYVIVSEDQEYREELEQMFDVSYDDEEQIETEAQLFSLQILFQYLFSQGKLEDAKHFVLQQPEHIQQHRIIRNLMAMCYLYLGEYDVAQTFYEQLLNEDKSDIYALCHYTLLLYNTNNMEQYQKYLAMLNKVAPMNDDESFKLGIVLSYLKQYQASQQLLLPLYKKGKFLSIQMYNALTFNCYYLGDIKESHYYWDKLQQISQVDIGYAPWAIEESKTLFENQILPRLESDDSHERIYGIFLLNEMNGKEILITEEIWKILENMNDYEKLYLTYLVQGLTLNKLDFIHRGMKQLYSHPQLKLNHDLFLAWIAKAEDIIAEKVDLTSVEPYIAAFTYLYFKDQQQSMTKKEIITWLDITQYKLNKMIELLLSI</sequence>